<dbReference type="Proteomes" id="UP000266691">
    <property type="component" value="Unassembled WGS sequence"/>
</dbReference>
<dbReference type="EMBL" id="VNWK01000018">
    <property type="protein sequence ID" value="TXJ96916.1"/>
    <property type="molecule type" value="Genomic_DNA"/>
</dbReference>
<dbReference type="EMBL" id="QXFI01000018">
    <property type="protein sequence ID" value="RIV45438.1"/>
    <property type="molecule type" value="Genomic_DNA"/>
</dbReference>
<dbReference type="InterPro" id="IPR050900">
    <property type="entry name" value="Transposase_IS3/IS150/IS904"/>
</dbReference>
<dbReference type="InterPro" id="IPR048020">
    <property type="entry name" value="Transpos_IS3"/>
</dbReference>
<comment type="caution">
    <text evidence="2">The sequence shown here is derived from an EMBL/GenBank/DDBJ whole genome shotgun (WGS) entry which is preliminary data.</text>
</comment>
<dbReference type="OrthoDB" id="9815231at2"/>
<dbReference type="SUPFAM" id="SSF53098">
    <property type="entry name" value="Ribonuclease H-like"/>
    <property type="match status" value="1"/>
</dbReference>
<proteinExistence type="predicted"/>
<dbReference type="Proteomes" id="UP000321621">
    <property type="component" value="Unassembled WGS sequence"/>
</dbReference>
<evidence type="ECO:0000313" key="5">
    <source>
        <dbReference type="Proteomes" id="UP000321621"/>
    </source>
</evidence>
<protein>
    <submittedName>
        <fullName evidence="2">IS3 family transposase</fullName>
    </submittedName>
</protein>
<dbReference type="PROSITE" id="PS50994">
    <property type="entry name" value="INTEGRASE"/>
    <property type="match status" value="1"/>
</dbReference>
<keyword evidence="5" id="KW-1185">Reference proteome</keyword>
<dbReference type="AlphaFoldDB" id="A0A3A1NLE6"/>
<dbReference type="RefSeq" id="WP_067032276.1">
    <property type="nucleotide sequence ID" value="NZ_QXFI01000018.1"/>
</dbReference>
<accession>A0A3A1NLE6</accession>
<dbReference type="NCBIfam" id="NF033516">
    <property type="entry name" value="transpos_IS3"/>
    <property type="match status" value="1"/>
</dbReference>
<dbReference type="GO" id="GO:0015074">
    <property type="term" value="P:DNA integration"/>
    <property type="evidence" value="ECO:0007669"/>
    <property type="project" value="InterPro"/>
</dbReference>
<dbReference type="Gene3D" id="3.30.420.10">
    <property type="entry name" value="Ribonuclease H-like superfamily/Ribonuclease H"/>
    <property type="match status" value="1"/>
</dbReference>
<dbReference type="InterPro" id="IPR001584">
    <property type="entry name" value="Integrase_cat-core"/>
</dbReference>
<dbReference type="Pfam" id="PF00665">
    <property type="entry name" value="rve"/>
    <property type="match status" value="1"/>
</dbReference>
<evidence type="ECO:0000313" key="4">
    <source>
        <dbReference type="Proteomes" id="UP000266691"/>
    </source>
</evidence>
<evidence type="ECO:0000259" key="1">
    <source>
        <dbReference type="PROSITE" id="PS50994"/>
    </source>
</evidence>
<dbReference type="InterPro" id="IPR012337">
    <property type="entry name" value="RNaseH-like_sf"/>
</dbReference>
<reference evidence="2 4" key="1">
    <citation type="submission" date="2018-08" db="EMBL/GenBank/DDBJ databases">
        <title>Proposal of Muricauda 72 sp.nov. and Muricauda NH166 sp.nov., isolated from seawater.</title>
        <authorList>
            <person name="Cheng H."/>
            <person name="Wu Y.-H."/>
            <person name="Guo L.-L."/>
            <person name="Xu X.-W."/>
        </authorList>
    </citation>
    <scope>NUCLEOTIDE SEQUENCE [LARGE SCALE GENOMIC DNA]</scope>
    <source>
        <strain evidence="2 4">72</strain>
    </source>
</reference>
<sequence>MKETMPKTSVGTLCGLFGKTRQAYYKFLRYEYRTLAEKQLVLEMVQNERAILPGVGVRKLHSIIFGPSCPQQVSMGMDALFALLRENSMLLRRSRGRARTTNSHHSFRRYPNLAREMTVDAPHQLWVSDITYIDTMEGFMYLSLVTDAYSRKIIGWDISPKLTASGAIGALNMAISQLPHGTGPKPVHHSDRGIQYCCDRYISILKGAGIGISMTEKVDPLENAIAERVNGILKTEWLKNNRPRLKVEAIDMFGDIVSSYNGRRPHLSLNMQTPDSAHMSHGPIPRAWKNYWKERHKYDQGTNPCMITKGTLGVNLT</sequence>
<evidence type="ECO:0000313" key="2">
    <source>
        <dbReference type="EMBL" id="RIV45438.1"/>
    </source>
</evidence>
<organism evidence="2 4">
    <name type="scientific">Flagellimonas pelagia</name>
    <dbReference type="NCBI Taxonomy" id="2306998"/>
    <lineage>
        <taxon>Bacteria</taxon>
        <taxon>Pseudomonadati</taxon>
        <taxon>Bacteroidota</taxon>
        <taxon>Flavobacteriia</taxon>
        <taxon>Flavobacteriales</taxon>
        <taxon>Flavobacteriaceae</taxon>
        <taxon>Flagellimonas</taxon>
    </lineage>
</organism>
<reference evidence="3 5" key="2">
    <citation type="submission" date="2019-07" db="EMBL/GenBank/DDBJ databases">
        <title>Draft genome of two Muricauda strains isolated from deep sea.</title>
        <authorList>
            <person name="Sun C."/>
        </authorList>
    </citation>
    <scope>NUCLEOTIDE SEQUENCE [LARGE SCALE GENOMIC DNA]</scope>
    <source>
        <strain evidence="3 5">72</strain>
    </source>
</reference>
<dbReference type="InterPro" id="IPR036397">
    <property type="entry name" value="RNaseH_sf"/>
</dbReference>
<gene>
    <name evidence="2" type="ORF">D2V05_07695</name>
    <name evidence="3" type="ORF">FQ017_07625</name>
</gene>
<dbReference type="PANTHER" id="PTHR46889">
    <property type="entry name" value="TRANSPOSASE INSF FOR INSERTION SEQUENCE IS3B-RELATED"/>
    <property type="match status" value="1"/>
</dbReference>
<dbReference type="GO" id="GO:0003676">
    <property type="term" value="F:nucleic acid binding"/>
    <property type="evidence" value="ECO:0007669"/>
    <property type="project" value="InterPro"/>
</dbReference>
<evidence type="ECO:0000313" key="3">
    <source>
        <dbReference type="EMBL" id="TXJ96916.1"/>
    </source>
</evidence>
<feature type="domain" description="Integrase catalytic" evidence="1">
    <location>
        <begin position="118"/>
        <end position="282"/>
    </location>
</feature>
<dbReference type="PANTHER" id="PTHR46889:SF5">
    <property type="entry name" value="INTEGRASE PROTEIN"/>
    <property type="match status" value="1"/>
</dbReference>
<name>A0A3A1NLE6_9FLAO</name>